<keyword evidence="7" id="KW-1133">Transmembrane helix</keyword>
<proteinExistence type="predicted"/>
<keyword evidence="7" id="KW-0812">Transmembrane</keyword>
<dbReference type="Gene3D" id="3.80.10.10">
    <property type="entry name" value="Ribonuclease Inhibitor"/>
    <property type="match status" value="2"/>
</dbReference>
<dbReference type="Proteomes" id="UP000813462">
    <property type="component" value="Unassembled WGS sequence"/>
</dbReference>
<feature type="compositionally biased region" description="Low complexity" evidence="6">
    <location>
        <begin position="680"/>
        <end position="690"/>
    </location>
</feature>
<feature type="region of interest" description="Disordered" evidence="6">
    <location>
        <begin position="680"/>
        <end position="721"/>
    </location>
</feature>
<dbReference type="PANTHER" id="PTHR45974:SF266">
    <property type="entry name" value="LEUCINE-RICH REPEAT RECEPTOR PROTEIN KINASE HPCA1"/>
    <property type="match status" value="1"/>
</dbReference>
<comment type="caution">
    <text evidence="9">The sequence shown here is derived from an EMBL/GenBank/DDBJ whole genome shotgun (WGS) entry which is preliminary data.</text>
</comment>
<dbReference type="FunFam" id="3.80.10.10:FF:000542">
    <property type="entry name" value="Leucine-rich repeat protein kinase family protein"/>
    <property type="match status" value="1"/>
</dbReference>
<feature type="chain" id="PRO_5037055355" description="Leucine-rich repeat receptor-like protein kinase At5g49770" evidence="8">
    <location>
        <begin position="21"/>
        <end position="721"/>
    </location>
</feature>
<gene>
    <name evidence="9" type="ORF">FEM48_Zijuj08G0193000</name>
</gene>
<sequence length="721" mass="79179">MGQKTLVFLLLVFMPILAMATTYNPDFLGLMSLKDDWKNTPPSWTALDPCSEWEGIECTGSRVTSIKLSSMGLEGTMSGEIQTLSELQMLDLSYNKDLTGELPPSIGNLKKLTNLILVGCSFSGTIPDTIGSLEQLVFLSLNSNKFSGRIPPSIGNLSKLYWLDMADNNLEGPIPVSNGSTSGLDMLLHTKHFHFGKNKLSGEIPEKLFSSSMKLIHVLFESNELTGKIPSTLGLVQTLEVVRFDRNNLVGKVPSNLNNLTSVNELDMSNNSFDVSKIPTWFSTLTSLTTLMMESTGLGGELPVDLFSLPSLQTVVLKNNQVNGTLDIGTTYSNHLQLIDLQYNSITEYKKGLYNDTLILANNPVCLETDTGTESYCKVSTDSQSDGKSTYTTLPNNCVPSTCSPNQISSPNCRCAYPYTGILEFRAPSFSDLGNKSIYKELENKLLTSFQSHQLLVDSVALSNPKKGSIYLDLNLEVFPYSRDRFNRTEISEIGFLLSNQTFKPSKSFGPFVFHGDEYENYQVISTEPKKSKSSIGIIIGAAAGGSVLVLLLLLAGVYAFRQKRRAERSSEISNPFVHWDSNKISGDAPQLKGARWFSYEELARYTNNFSAANEIGSGGYGKGLLDPSIGLATKLRGFEKYVDLALRCVEEAGSDRPTMSEVVKEIENIMELAGLNPNAESASTSASYEEVSKPTSYPYPPNKETFDYSGAFPPSKIEPQ</sequence>
<dbReference type="Pfam" id="PF00560">
    <property type="entry name" value="LRR_1"/>
    <property type="match status" value="4"/>
</dbReference>
<evidence type="ECO:0008006" key="11">
    <source>
        <dbReference type="Google" id="ProtNLM"/>
    </source>
</evidence>
<evidence type="ECO:0000256" key="3">
    <source>
        <dbReference type="ARBA" id="ARBA00022737"/>
    </source>
</evidence>
<keyword evidence="4 7" id="KW-0472">Membrane</keyword>
<dbReference type="SUPFAM" id="SSF52058">
    <property type="entry name" value="L domain-like"/>
    <property type="match status" value="1"/>
</dbReference>
<evidence type="ECO:0000256" key="5">
    <source>
        <dbReference type="ARBA" id="ARBA00023180"/>
    </source>
</evidence>
<evidence type="ECO:0000256" key="6">
    <source>
        <dbReference type="SAM" id="MobiDB-lite"/>
    </source>
</evidence>
<feature type="signal peptide" evidence="8">
    <location>
        <begin position="1"/>
        <end position="20"/>
    </location>
</feature>
<organism evidence="9 10">
    <name type="scientific">Ziziphus jujuba var. spinosa</name>
    <dbReference type="NCBI Taxonomy" id="714518"/>
    <lineage>
        <taxon>Eukaryota</taxon>
        <taxon>Viridiplantae</taxon>
        <taxon>Streptophyta</taxon>
        <taxon>Embryophyta</taxon>
        <taxon>Tracheophyta</taxon>
        <taxon>Spermatophyta</taxon>
        <taxon>Magnoliopsida</taxon>
        <taxon>eudicotyledons</taxon>
        <taxon>Gunneridae</taxon>
        <taxon>Pentapetalae</taxon>
        <taxon>rosids</taxon>
        <taxon>fabids</taxon>
        <taxon>Rosales</taxon>
        <taxon>Rhamnaceae</taxon>
        <taxon>Paliureae</taxon>
        <taxon>Ziziphus</taxon>
    </lineage>
</organism>
<accession>A0A978V0W8</accession>
<evidence type="ECO:0000313" key="10">
    <source>
        <dbReference type="Proteomes" id="UP000813462"/>
    </source>
</evidence>
<evidence type="ECO:0000256" key="2">
    <source>
        <dbReference type="ARBA" id="ARBA00022729"/>
    </source>
</evidence>
<comment type="subcellular location">
    <subcellularLocation>
        <location evidence="1">Membrane</location>
    </subcellularLocation>
</comment>
<dbReference type="AlphaFoldDB" id="A0A978V0W8"/>
<dbReference type="InterPro" id="IPR032675">
    <property type="entry name" value="LRR_dom_sf"/>
</dbReference>
<protein>
    <recommendedName>
        <fullName evidence="11">Leucine-rich repeat receptor-like protein kinase At5g49770</fullName>
    </recommendedName>
</protein>
<keyword evidence="3" id="KW-0677">Repeat</keyword>
<evidence type="ECO:0000256" key="7">
    <source>
        <dbReference type="SAM" id="Phobius"/>
    </source>
</evidence>
<reference evidence="9" key="1">
    <citation type="journal article" date="2021" name="Front. Plant Sci.">
        <title>Chromosome-Scale Genome Assembly for Chinese Sour Jujube and Insights Into Its Genome Evolution and Domestication Signature.</title>
        <authorList>
            <person name="Shen L.-Y."/>
            <person name="Luo H."/>
            <person name="Wang X.-L."/>
            <person name="Wang X.-M."/>
            <person name="Qiu X.-J."/>
            <person name="Liu H."/>
            <person name="Zhou S.-S."/>
            <person name="Jia K.-H."/>
            <person name="Nie S."/>
            <person name="Bao Y.-T."/>
            <person name="Zhang R.-G."/>
            <person name="Yun Q.-Z."/>
            <person name="Chai Y.-H."/>
            <person name="Lu J.-Y."/>
            <person name="Li Y."/>
            <person name="Zhao S.-W."/>
            <person name="Mao J.-F."/>
            <person name="Jia S.-G."/>
            <person name="Mao Y.-M."/>
        </authorList>
    </citation>
    <scope>NUCLEOTIDE SEQUENCE</scope>
    <source>
        <strain evidence="9">AT0</strain>
        <tissue evidence="9">Leaf</tissue>
    </source>
</reference>
<dbReference type="GO" id="GO:0016020">
    <property type="term" value="C:membrane"/>
    <property type="evidence" value="ECO:0007669"/>
    <property type="project" value="UniProtKB-SubCell"/>
</dbReference>
<dbReference type="EMBL" id="JAEACU010000008">
    <property type="protein sequence ID" value="KAH7520884.1"/>
    <property type="molecule type" value="Genomic_DNA"/>
</dbReference>
<evidence type="ECO:0000256" key="8">
    <source>
        <dbReference type="SAM" id="SignalP"/>
    </source>
</evidence>
<dbReference type="FunFam" id="3.80.10.10:FF:000363">
    <property type="entry name" value="Leucine-rich repeat family protein"/>
    <property type="match status" value="1"/>
</dbReference>
<keyword evidence="5" id="KW-0325">Glycoprotein</keyword>
<evidence type="ECO:0000256" key="1">
    <source>
        <dbReference type="ARBA" id="ARBA00004370"/>
    </source>
</evidence>
<evidence type="ECO:0000256" key="4">
    <source>
        <dbReference type="ARBA" id="ARBA00023136"/>
    </source>
</evidence>
<keyword evidence="2 8" id="KW-0732">Signal</keyword>
<name>A0A978V0W8_ZIZJJ</name>
<evidence type="ECO:0000313" key="9">
    <source>
        <dbReference type="EMBL" id="KAH7520884.1"/>
    </source>
</evidence>
<dbReference type="PANTHER" id="PTHR45974">
    <property type="entry name" value="RECEPTOR-LIKE PROTEIN 55"/>
    <property type="match status" value="1"/>
</dbReference>
<dbReference type="InterPro" id="IPR001611">
    <property type="entry name" value="Leu-rich_rpt"/>
</dbReference>
<dbReference type="Gene3D" id="1.10.510.10">
    <property type="entry name" value="Transferase(Phosphotransferase) domain 1"/>
    <property type="match status" value="1"/>
</dbReference>
<feature type="transmembrane region" description="Helical" evidence="7">
    <location>
        <begin position="536"/>
        <end position="561"/>
    </location>
</feature>